<protein>
    <submittedName>
        <fullName evidence="1">Uncharacterized protein</fullName>
    </submittedName>
</protein>
<dbReference type="OrthoDB" id="2688744at2759"/>
<proteinExistence type="predicted"/>
<reference evidence="1" key="1">
    <citation type="journal article" date="2020" name="New Phytol.">
        <title>Comparative genomics reveals dynamic genome evolution in host specialist ectomycorrhizal fungi.</title>
        <authorList>
            <person name="Lofgren L.A."/>
            <person name="Nguyen N.H."/>
            <person name="Vilgalys R."/>
            <person name="Ruytinx J."/>
            <person name="Liao H.L."/>
            <person name="Branco S."/>
            <person name="Kuo A."/>
            <person name="LaButti K."/>
            <person name="Lipzen A."/>
            <person name="Andreopoulos W."/>
            <person name="Pangilinan J."/>
            <person name="Riley R."/>
            <person name="Hundley H."/>
            <person name="Na H."/>
            <person name="Barry K."/>
            <person name="Grigoriev I.V."/>
            <person name="Stajich J.E."/>
            <person name="Kennedy P.G."/>
        </authorList>
    </citation>
    <scope>NUCLEOTIDE SEQUENCE</scope>
    <source>
        <strain evidence="1">FC423</strain>
    </source>
</reference>
<dbReference type="AlphaFoldDB" id="A0A9P7JTJ1"/>
<dbReference type="RefSeq" id="XP_041292613.1">
    <property type="nucleotide sequence ID" value="XM_041437425.1"/>
</dbReference>
<dbReference type="Proteomes" id="UP000823399">
    <property type="component" value="Unassembled WGS sequence"/>
</dbReference>
<sequence length="86" mass="9729">MIMNNLSTSTPDSEFLASIRQSIAEFLQRCGLQYKNIPLDEAWYSECSQEAIKRGYPMDAILPYMPPAVAIMSNAYGHLPDRPTKM</sequence>
<organism evidence="1 2">
    <name type="scientific">Suillus discolor</name>
    <dbReference type="NCBI Taxonomy" id="1912936"/>
    <lineage>
        <taxon>Eukaryota</taxon>
        <taxon>Fungi</taxon>
        <taxon>Dikarya</taxon>
        <taxon>Basidiomycota</taxon>
        <taxon>Agaricomycotina</taxon>
        <taxon>Agaricomycetes</taxon>
        <taxon>Agaricomycetidae</taxon>
        <taxon>Boletales</taxon>
        <taxon>Suillineae</taxon>
        <taxon>Suillaceae</taxon>
        <taxon>Suillus</taxon>
    </lineage>
</organism>
<comment type="caution">
    <text evidence="1">The sequence shown here is derived from an EMBL/GenBank/DDBJ whole genome shotgun (WGS) entry which is preliminary data.</text>
</comment>
<evidence type="ECO:0000313" key="1">
    <source>
        <dbReference type="EMBL" id="KAG2108015.1"/>
    </source>
</evidence>
<dbReference type="GeneID" id="64699684"/>
<dbReference type="EMBL" id="JABBWM010000029">
    <property type="protein sequence ID" value="KAG2108015.1"/>
    <property type="molecule type" value="Genomic_DNA"/>
</dbReference>
<gene>
    <name evidence="1" type="ORF">F5147DRAFT_696252</name>
</gene>
<evidence type="ECO:0000313" key="2">
    <source>
        <dbReference type="Proteomes" id="UP000823399"/>
    </source>
</evidence>
<keyword evidence="2" id="KW-1185">Reference proteome</keyword>
<name>A0A9P7JTJ1_9AGAM</name>
<accession>A0A9P7JTJ1</accession>